<dbReference type="CDD" id="cd11642">
    <property type="entry name" value="SUMT"/>
    <property type="match status" value="1"/>
</dbReference>
<reference evidence="10 11" key="1">
    <citation type="submission" date="2016-03" db="EMBL/GenBank/DDBJ databases">
        <title>Complete genome sequence of Pedobacter cryoconitis PAMC 27485.</title>
        <authorList>
            <person name="Lee J."/>
            <person name="Kim O.-S."/>
        </authorList>
    </citation>
    <scope>NUCLEOTIDE SEQUENCE [LARGE SCALE GENOMIC DNA]</scope>
    <source>
        <strain evidence="10 11">PAMC 27485</strain>
    </source>
</reference>
<dbReference type="InterPro" id="IPR003043">
    <property type="entry name" value="Uropor_MeTrfase_CS"/>
</dbReference>
<dbReference type="PATRIC" id="fig|188932.3.peg.2559"/>
<dbReference type="Gene3D" id="3.40.1010.10">
    <property type="entry name" value="Cobalt-precorrin-4 Transmethylase, Domain 1"/>
    <property type="match status" value="1"/>
</dbReference>
<evidence type="ECO:0000256" key="4">
    <source>
        <dbReference type="ARBA" id="ARBA00022679"/>
    </source>
</evidence>
<keyword evidence="5" id="KW-0949">S-adenosyl-L-methionine</keyword>
<dbReference type="InterPro" id="IPR000878">
    <property type="entry name" value="4pyrrol_Mease"/>
</dbReference>
<dbReference type="NCBIfam" id="TIGR01469">
    <property type="entry name" value="cobA_cysG_Cterm"/>
    <property type="match status" value="1"/>
</dbReference>
<dbReference type="GO" id="GO:0019354">
    <property type="term" value="P:siroheme biosynthetic process"/>
    <property type="evidence" value="ECO:0007669"/>
    <property type="project" value="InterPro"/>
</dbReference>
<dbReference type="InterPro" id="IPR006366">
    <property type="entry name" value="CobA/CysG_C"/>
</dbReference>
<evidence type="ECO:0000256" key="3">
    <source>
        <dbReference type="ARBA" id="ARBA00022603"/>
    </source>
</evidence>
<accession>A0A127VDJ9</accession>
<evidence type="ECO:0000256" key="1">
    <source>
        <dbReference type="ARBA" id="ARBA00005879"/>
    </source>
</evidence>
<dbReference type="InterPro" id="IPR035996">
    <property type="entry name" value="4pyrrol_Methylase_sf"/>
</dbReference>
<keyword evidence="6" id="KW-0627">Porphyrin biosynthesis</keyword>
<evidence type="ECO:0000256" key="5">
    <source>
        <dbReference type="ARBA" id="ARBA00022691"/>
    </source>
</evidence>
<dbReference type="KEGG" id="pcm:AY601_2449"/>
<evidence type="ECO:0000313" key="11">
    <source>
        <dbReference type="Proteomes" id="UP000071561"/>
    </source>
</evidence>
<dbReference type="Pfam" id="PF00590">
    <property type="entry name" value="TP_methylase"/>
    <property type="match status" value="1"/>
</dbReference>
<evidence type="ECO:0000256" key="2">
    <source>
        <dbReference type="ARBA" id="ARBA00012162"/>
    </source>
</evidence>
<dbReference type="Proteomes" id="UP000071561">
    <property type="component" value="Chromosome"/>
</dbReference>
<proteinExistence type="inferred from homology"/>
<comment type="pathway">
    <text evidence="7">Porphyrin-containing compound metabolism; siroheme biosynthesis; precorrin-2 from uroporphyrinogen III: step 1/1.</text>
</comment>
<evidence type="ECO:0000256" key="8">
    <source>
        <dbReference type="RuleBase" id="RU003960"/>
    </source>
</evidence>
<dbReference type="EC" id="2.1.1.107" evidence="2"/>
<gene>
    <name evidence="10" type="ORF">AY601_2449</name>
</gene>
<keyword evidence="3 8" id="KW-0489">Methyltransferase</keyword>
<evidence type="ECO:0000313" key="10">
    <source>
        <dbReference type="EMBL" id="AMP99339.1"/>
    </source>
</evidence>
<dbReference type="PANTHER" id="PTHR45790">
    <property type="entry name" value="SIROHEME SYNTHASE-RELATED"/>
    <property type="match status" value="1"/>
</dbReference>
<dbReference type="AlphaFoldDB" id="A0A127VDJ9"/>
<protein>
    <recommendedName>
        <fullName evidence="2">uroporphyrinogen-III C-methyltransferase</fullName>
        <ecNumber evidence="2">2.1.1.107</ecNumber>
    </recommendedName>
</protein>
<feature type="domain" description="Tetrapyrrole methylase" evidence="9">
    <location>
        <begin position="15"/>
        <end position="221"/>
    </location>
</feature>
<dbReference type="EMBL" id="CP014504">
    <property type="protein sequence ID" value="AMP99339.1"/>
    <property type="molecule type" value="Genomic_DNA"/>
</dbReference>
<organism evidence="10 11">
    <name type="scientific">Pedobacter cryoconitis</name>
    <dbReference type="NCBI Taxonomy" id="188932"/>
    <lineage>
        <taxon>Bacteria</taxon>
        <taxon>Pseudomonadati</taxon>
        <taxon>Bacteroidota</taxon>
        <taxon>Sphingobacteriia</taxon>
        <taxon>Sphingobacteriales</taxon>
        <taxon>Sphingobacteriaceae</taxon>
        <taxon>Pedobacter</taxon>
    </lineage>
</organism>
<name>A0A127VDJ9_9SPHI</name>
<sequence>MLINSGTKREIREPRITLVGAGPGDPELITMKGANALKDADVVLYDALVNEKVLEYAAADAIKVYVGKRSGEHSYSQEAINKLMVDYAINYGHVVRLKGGDPFVFGRGYEELNFAAGYNIPAQMVPGLSSSISVPGLQQIPVTHRGLSESFWVVTGSTASGAISNDLYEAVRTKATVVVLMGLNKLKEIVKLYKQEGKSNLPVAVIQSGSTEEEKLAIGIVDTIEEVVLEKGIGAPAILVFGEVVSLHPQFQPIKDFFAAIKEEL</sequence>
<evidence type="ECO:0000259" key="9">
    <source>
        <dbReference type="Pfam" id="PF00590"/>
    </source>
</evidence>
<dbReference type="PANTHER" id="PTHR45790:SF3">
    <property type="entry name" value="S-ADENOSYL-L-METHIONINE-DEPENDENT UROPORPHYRINOGEN III METHYLTRANSFERASE, CHLOROPLASTIC"/>
    <property type="match status" value="1"/>
</dbReference>
<dbReference type="OrthoDB" id="9815856at2"/>
<evidence type="ECO:0000256" key="6">
    <source>
        <dbReference type="ARBA" id="ARBA00023244"/>
    </source>
</evidence>
<dbReference type="RefSeq" id="WP_068401231.1">
    <property type="nucleotide sequence ID" value="NZ_CP014504.1"/>
</dbReference>
<dbReference type="Gene3D" id="3.30.950.10">
    <property type="entry name" value="Methyltransferase, Cobalt-precorrin-4 Transmethylase, Domain 2"/>
    <property type="match status" value="1"/>
</dbReference>
<dbReference type="InterPro" id="IPR014776">
    <property type="entry name" value="4pyrrole_Mease_sub2"/>
</dbReference>
<evidence type="ECO:0000256" key="7">
    <source>
        <dbReference type="ARBA" id="ARBA00025705"/>
    </source>
</evidence>
<comment type="similarity">
    <text evidence="1 8">Belongs to the precorrin methyltransferase family.</text>
</comment>
<dbReference type="NCBIfam" id="NF004790">
    <property type="entry name" value="PRK06136.1"/>
    <property type="match status" value="1"/>
</dbReference>
<dbReference type="GO" id="GO:0032259">
    <property type="term" value="P:methylation"/>
    <property type="evidence" value="ECO:0007669"/>
    <property type="project" value="UniProtKB-KW"/>
</dbReference>
<keyword evidence="11" id="KW-1185">Reference proteome</keyword>
<dbReference type="InterPro" id="IPR050161">
    <property type="entry name" value="Siro_Cobalamin_biosynth"/>
</dbReference>
<dbReference type="SUPFAM" id="SSF53790">
    <property type="entry name" value="Tetrapyrrole methylase"/>
    <property type="match status" value="1"/>
</dbReference>
<dbReference type="InterPro" id="IPR014777">
    <property type="entry name" value="4pyrrole_Mease_sub1"/>
</dbReference>
<dbReference type="PROSITE" id="PS00839">
    <property type="entry name" value="SUMT_1"/>
    <property type="match status" value="1"/>
</dbReference>
<keyword evidence="4 8" id="KW-0808">Transferase</keyword>
<dbReference type="PROSITE" id="PS00840">
    <property type="entry name" value="SUMT_2"/>
    <property type="match status" value="1"/>
</dbReference>
<dbReference type="FunFam" id="3.40.1010.10:FF:000001">
    <property type="entry name" value="Siroheme synthase"/>
    <property type="match status" value="1"/>
</dbReference>
<dbReference type="GO" id="GO:0004851">
    <property type="term" value="F:uroporphyrin-III C-methyltransferase activity"/>
    <property type="evidence" value="ECO:0007669"/>
    <property type="project" value="UniProtKB-EC"/>
</dbReference>